<feature type="compositionally biased region" description="Low complexity" evidence="1">
    <location>
        <begin position="274"/>
        <end position="292"/>
    </location>
</feature>
<comment type="caution">
    <text evidence="4">The sequence shown here is derived from an EMBL/GenBank/DDBJ whole genome shotgun (WGS) entry which is preliminary data.</text>
</comment>
<name>A0A512H9W7_9PROT</name>
<feature type="region of interest" description="Disordered" evidence="1">
    <location>
        <begin position="272"/>
        <end position="301"/>
    </location>
</feature>
<dbReference type="InterPro" id="IPR055259">
    <property type="entry name" value="YkvP/CgeB_Glyco_trans-like"/>
</dbReference>
<evidence type="ECO:0000313" key="5">
    <source>
        <dbReference type="Proteomes" id="UP000321567"/>
    </source>
</evidence>
<protein>
    <submittedName>
        <fullName evidence="4">Uncharacterized protein</fullName>
    </submittedName>
</protein>
<sequence length="700" mass="77082">MDMTAQSRRKRPAYRFGPLEQTLEQLKEFARTDQSETVFDVIDLLLTQNPAQALPILAHAHDLLQMLPNRSRWNLYVRRLFDLGIKEGDQVLDIGSGHNPFPLATHLADISLTDGTIGRAGVPFRHVAGKPVFEVRVENTGFADKQFDFVYCSHVLEHSDDPAAACRELMRIGKRGYIETPSPGKDAFLASALTSNHRWKVSVQAGVLTFVEYEDWELPGLDIPLLLDMHVNPQTLREKAFSALIHLRAEAVNTMMVWQDDFEFAVHPRRGQGAVSVSPPASPRSVPSSPARPAAPPNPVADALTRRDQRLRFMQVHGFYGAYLNAFYAARPGLDRAPAAAQYQALFEDAFSGVHMIAPAMAEAGYDGRLVVANAEPAQRAWAAEHGIDFDRLGPSALPLCLIHQINLFNPDVLYLSDPVTWSPALLLPHLKHRPRLVLGWRAAHIPSDADWRDMDVLLSCIGGVRTLASQVGAQAVDAFAPGMPDWIADTVAPLEPSVDVVFTGNWGTFQHTARNRLITAIAEAAHQDGFSLALHLSGDLRDTPPVIHPYLRPPAFGMEMHRVLRSGRIVFDGQGEIGLLDPATGKAVDVRAGETGNMRIFEAAGTGCCLLTFAATNLAHWFTPGTEVEVYHDEASMLEALRRLLADPGRCRAMGAAARERTRRDHAMGCRVLWMDALIRRHLGLPIDPATLPSLALMS</sequence>
<feature type="domain" description="Spore protein YkvP/CgeB glycosyl transferase-like" evidence="3">
    <location>
        <begin position="552"/>
        <end position="672"/>
    </location>
</feature>
<dbReference type="SUPFAM" id="SSF53756">
    <property type="entry name" value="UDP-Glycosyltransferase/glycogen phosphorylase"/>
    <property type="match status" value="1"/>
</dbReference>
<keyword evidence="5" id="KW-1185">Reference proteome</keyword>
<organism evidence="4 5">
    <name type="scientific">Pararhodospirillum oryzae</name>
    <dbReference type="NCBI Taxonomy" id="478448"/>
    <lineage>
        <taxon>Bacteria</taxon>
        <taxon>Pseudomonadati</taxon>
        <taxon>Pseudomonadota</taxon>
        <taxon>Alphaproteobacteria</taxon>
        <taxon>Rhodospirillales</taxon>
        <taxon>Rhodospirillaceae</taxon>
        <taxon>Pararhodospirillum</taxon>
    </lineage>
</organism>
<dbReference type="GO" id="GO:0008757">
    <property type="term" value="F:S-adenosylmethionine-dependent methyltransferase activity"/>
    <property type="evidence" value="ECO:0007669"/>
    <property type="project" value="InterPro"/>
</dbReference>
<accession>A0A512H9W7</accession>
<dbReference type="SUPFAM" id="SSF53335">
    <property type="entry name" value="S-adenosyl-L-methionine-dependent methyltransferases"/>
    <property type="match status" value="1"/>
</dbReference>
<dbReference type="RefSeq" id="WP_147164196.1">
    <property type="nucleotide sequence ID" value="NZ_BJZO01000064.1"/>
</dbReference>
<dbReference type="Gene3D" id="3.40.50.150">
    <property type="entry name" value="Vaccinia Virus protein VP39"/>
    <property type="match status" value="1"/>
</dbReference>
<evidence type="ECO:0000256" key="1">
    <source>
        <dbReference type="SAM" id="MobiDB-lite"/>
    </source>
</evidence>
<evidence type="ECO:0000259" key="3">
    <source>
        <dbReference type="Pfam" id="PF13524"/>
    </source>
</evidence>
<dbReference type="Pfam" id="PF13524">
    <property type="entry name" value="Glyco_trans_1_2"/>
    <property type="match status" value="1"/>
</dbReference>
<evidence type="ECO:0000259" key="2">
    <source>
        <dbReference type="Pfam" id="PF08241"/>
    </source>
</evidence>
<evidence type="ECO:0000313" key="4">
    <source>
        <dbReference type="EMBL" id="GEO82180.1"/>
    </source>
</evidence>
<feature type="domain" description="Methyltransferase type 11" evidence="2">
    <location>
        <begin position="132"/>
        <end position="176"/>
    </location>
</feature>
<dbReference type="EMBL" id="BJZO01000064">
    <property type="protein sequence ID" value="GEO82180.1"/>
    <property type="molecule type" value="Genomic_DNA"/>
</dbReference>
<dbReference type="Pfam" id="PF08241">
    <property type="entry name" value="Methyltransf_11"/>
    <property type="match status" value="1"/>
</dbReference>
<reference evidence="4 5" key="1">
    <citation type="submission" date="2019-07" db="EMBL/GenBank/DDBJ databases">
        <title>Whole genome shotgun sequence of Rhodospirillum oryzae NBRC 107573.</title>
        <authorList>
            <person name="Hosoyama A."/>
            <person name="Uohara A."/>
            <person name="Ohji S."/>
            <person name="Ichikawa N."/>
        </authorList>
    </citation>
    <scope>NUCLEOTIDE SEQUENCE [LARGE SCALE GENOMIC DNA]</scope>
    <source>
        <strain evidence="4 5">NBRC 107573</strain>
    </source>
</reference>
<dbReference type="AlphaFoldDB" id="A0A512H9W7"/>
<dbReference type="OrthoDB" id="7297944at2"/>
<gene>
    <name evidence="4" type="ORF">ROR02_23110</name>
</gene>
<dbReference type="Gene3D" id="3.40.50.2000">
    <property type="entry name" value="Glycogen Phosphorylase B"/>
    <property type="match status" value="1"/>
</dbReference>
<dbReference type="InterPro" id="IPR029063">
    <property type="entry name" value="SAM-dependent_MTases_sf"/>
</dbReference>
<dbReference type="Proteomes" id="UP000321567">
    <property type="component" value="Unassembled WGS sequence"/>
</dbReference>
<dbReference type="InterPro" id="IPR013216">
    <property type="entry name" value="Methyltransf_11"/>
</dbReference>
<proteinExistence type="predicted"/>